<dbReference type="OMA" id="PCKSCAN"/>
<gene>
    <name evidence="1" type="ORF">P174DRAFT_360922</name>
</gene>
<evidence type="ECO:0000313" key="2">
    <source>
        <dbReference type="Proteomes" id="UP000234474"/>
    </source>
</evidence>
<dbReference type="VEuPathDB" id="FungiDB:P174DRAFT_360922"/>
<keyword evidence="2" id="KW-1185">Reference proteome</keyword>
<proteinExistence type="predicted"/>
<dbReference type="Proteomes" id="UP000234474">
    <property type="component" value="Unassembled WGS sequence"/>
</dbReference>
<dbReference type="AlphaFoldDB" id="A0A2I1CL73"/>
<dbReference type="InterPro" id="IPR022190">
    <property type="entry name" value="DUF3716"/>
</dbReference>
<evidence type="ECO:0000313" key="1">
    <source>
        <dbReference type="EMBL" id="PKX98346.1"/>
    </source>
</evidence>
<sequence length="153" mass="17149">MVVKMPDREGAVAAARKEAPFVLTESQGSLAILLERVQDVDWASKNDVDLTRRSRASPAKTLCCFRLAVLRRPIVCSTCITCVKRLWTFRKCISAPGVVINDQRRSIIAGACANCVWRGKGAQCSFYVGENEGWDQEFDKYVFLLFRIVFIPG</sequence>
<dbReference type="Pfam" id="PF12511">
    <property type="entry name" value="DUF3716"/>
    <property type="match status" value="1"/>
</dbReference>
<name>A0A2I1CL73_ASPN1</name>
<reference evidence="2" key="1">
    <citation type="journal article" date="2018" name="Proc. Natl. Acad. Sci. U.S.A.">
        <title>Linking secondary metabolites to gene clusters through genome sequencing of six diverse Aspergillus species.</title>
        <authorList>
            <person name="Kaerboelling I."/>
            <person name="Vesth T.C."/>
            <person name="Frisvad J.C."/>
            <person name="Nybo J.L."/>
            <person name="Theobald S."/>
            <person name="Kuo A."/>
            <person name="Bowyer P."/>
            <person name="Matsuda Y."/>
            <person name="Mondo S."/>
            <person name="Lyhne E.K."/>
            <person name="Kogle M.E."/>
            <person name="Clum A."/>
            <person name="Lipzen A."/>
            <person name="Salamov A."/>
            <person name="Ngan C.Y."/>
            <person name="Daum C."/>
            <person name="Chiniquy J."/>
            <person name="Barry K."/>
            <person name="LaButti K."/>
            <person name="Haridas S."/>
            <person name="Simmons B.A."/>
            <person name="Magnuson J.K."/>
            <person name="Mortensen U.H."/>
            <person name="Larsen T.O."/>
            <person name="Grigoriev I.V."/>
            <person name="Baker S.E."/>
            <person name="Andersen M.R."/>
        </authorList>
    </citation>
    <scope>NUCLEOTIDE SEQUENCE [LARGE SCALE GENOMIC DNA]</scope>
    <source>
        <strain evidence="2">IBT 16806</strain>
    </source>
</reference>
<protein>
    <submittedName>
        <fullName evidence="1">Uncharacterized protein</fullName>
    </submittedName>
</protein>
<dbReference type="RefSeq" id="XP_024686941.1">
    <property type="nucleotide sequence ID" value="XM_024821752.1"/>
</dbReference>
<organism evidence="1 2">
    <name type="scientific">Aspergillus novofumigatus (strain IBT 16806)</name>
    <dbReference type="NCBI Taxonomy" id="1392255"/>
    <lineage>
        <taxon>Eukaryota</taxon>
        <taxon>Fungi</taxon>
        <taxon>Dikarya</taxon>
        <taxon>Ascomycota</taxon>
        <taxon>Pezizomycotina</taxon>
        <taxon>Eurotiomycetes</taxon>
        <taxon>Eurotiomycetidae</taxon>
        <taxon>Eurotiales</taxon>
        <taxon>Aspergillaceae</taxon>
        <taxon>Aspergillus</taxon>
        <taxon>Aspergillus subgen. Fumigati</taxon>
    </lineage>
</organism>
<dbReference type="GeneID" id="36529078"/>
<dbReference type="OrthoDB" id="4511014at2759"/>
<dbReference type="EMBL" id="MSZS01000001">
    <property type="protein sequence ID" value="PKX98346.1"/>
    <property type="molecule type" value="Genomic_DNA"/>
</dbReference>
<comment type="caution">
    <text evidence="1">The sequence shown here is derived from an EMBL/GenBank/DDBJ whole genome shotgun (WGS) entry which is preliminary data.</text>
</comment>
<accession>A0A2I1CL73</accession>